<reference evidence="8 9" key="1">
    <citation type="submission" date="2020-11" db="EMBL/GenBank/DDBJ databases">
        <title>The genome sequence of Novosphingobium sp. 1Y9A.</title>
        <authorList>
            <person name="Liu Y."/>
        </authorList>
    </citation>
    <scope>NUCLEOTIDE SEQUENCE [LARGE SCALE GENOMIC DNA]</scope>
    <source>
        <strain evidence="8 9">1Y9A</strain>
    </source>
</reference>
<dbReference type="EMBL" id="JADQDC010000020">
    <property type="protein sequence ID" value="MBF9153058.1"/>
    <property type="molecule type" value="Genomic_DNA"/>
</dbReference>
<accession>A0ABS0HLQ4</accession>
<gene>
    <name evidence="8" type="primary">rfbD</name>
    <name evidence="8" type="ORF">I2488_18800</name>
</gene>
<dbReference type="InterPro" id="IPR005913">
    <property type="entry name" value="dTDP_dehydrorham_reduct"/>
</dbReference>
<name>A0ABS0HLQ4_9SPHN</name>
<dbReference type="Pfam" id="PF04321">
    <property type="entry name" value="RmlD_sub_bind"/>
    <property type="match status" value="1"/>
</dbReference>
<evidence type="ECO:0000256" key="2">
    <source>
        <dbReference type="ARBA" id="ARBA00010944"/>
    </source>
</evidence>
<proteinExistence type="inferred from homology"/>
<dbReference type="CDD" id="cd05254">
    <property type="entry name" value="dTDP_HR_like_SDR_e"/>
    <property type="match status" value="1"/>
</dbReference>
<keyword evidence="9" id="KW-1185">Reference proteome</keyword>
<evidence type="ECO:0000256" key="1">
    <source>
        <dbReference type="ARBA" id="ARBA00004781"/>
    </source>
</evidence>
<evidence type="ECO:0000313" key="9">
    <source>
        <dbReference type="Proteomes" id="UP000600799"/>
    </source>
</evidence>
<dbReference type="InterPro" id="IPR036291">
    <property type="entry name" value="NAD(P)-bd_dom_sf"/>
</dbReference>
<evidence type="ECO:0000313" key="8">
    <source>
        <dbReference type="EMBL" id="MBF9153058.1"/>
    </source>
</evidence>
<comment type="similarity">
    <text evidence="2 6">Belongs to the dTDP-4-dehydrorhamnose reductase family.</text>
</comment>
<dbReference type="InterPro" id="IPR029903">
    <property type="entry name" value="RmlD-like-bd"/>
</dbReference>
<dbReference type="Proteomes" id="UP000600799">
    <property type="component" value="Unassembled WGS sequence"/>
</dbReference>
<dbReference type="Gene3D" id="3.40.50.720">
    <property type="entry name" value="NAD(P)-binding Rossmann-like Domain"/>
    <property type="match status" value="1"/>
</dbReference>
<dbReference type="PANTHER" id="PTHR10491:SF4">
    <property type="entry name" value="METHIONINE ADENOSYLTRANSFERASE 2 SUBUNIT BETA"/>
    <property type="match status" value="1"/>
</dbReference>
<comment type="catalytic activity">
    <reaction evidence="5 6">
        <text>dTDP-beta-L-rhamnose + NADP(+) = dTDP-4-dehydro-beta-L-rhamnose + NADPH + H(+)</text>
        <dbReference type="Rhea" id="RHEA:21796"/>
        <dbReference type="ChEBI" id="CHEBI:15378"/>
        <dbReference type="ChEBI" id="CHEBI:57510"/>
        <dbReference type="ChEBI" id="CHEBI:57783"/>
        <dbReference type="ChEBI" id="CHEBI:58349"/>
        <dbReference type="ChEBI" id="CHEBI:62830"/>
        <dbReference type="EC" id="1.1.1.133"/>
    </reaction>
</comment>
<dbReference type="RefSeq" id="WP_196277327.1">
    <property type="nucleotide sequence ID" value="NZ_JADQDC010000020.1"/>
</dbReference>
<dbReference type="GO" id="GO:0008831">
    <property type="term" value="F:dTDP-4-dehydrorhamnose reductase activity"/>
    <property type="evidence" value="ECO:0007669"/>
    <property type="project" value="UniProtKB-EC"/>
</dbReference>
<sequence length="308" mass="32992">MKILVTGRNGQVTRAIMECSKAQGHKAIVLARPQFDLATSDVSTVRRLMSAAAPDLVVSAAAYTAVDQAETDEKRALAANVGGAEQIAICADELRIPLIHLSTDYVFSGENGCPWREHDEPAPRSVYGYSKLLGERAVANACSDHAILRTAWVYSPFGTNFVKTMLRLAQRSEAVSVVGDQVGNPTSAHDLAAAVIAVGSNMVRSRDPALRGVFHAAGMQEASWADFAKGIFDLSRSQGGPHAEVIEIATADYPTRASRPANSRLDCSRLASVHNHALPGWRHSLPGVLARILAESRSLSVSAEVTRR</sequence>
<feature type="domain" description="RmlD-like substrate binding" evidence="7">
    <location>
        <begin position="1"/>
        <end position="291"/>
    </location>
</feature>
<dbReference type="SUPFAM" id="SSF51735">
    <property type="entry name" value="NAD(P)-binding Rossmann-fold domains"/>
    <property type="match status" value="1"/>
</dbReference>
<dbReference type="Gene3D" id="3.90.25.10">
    <property type="entry name" value="UDP-galactose 4-epimerase, domain 1"/>
    <property type="match status" value="1"/>
</dbReference>
<dbReference type="NCBIfam" id="TIGR01214">
    <property type="entry name" value="rmlD"/>
    <property type="match status" value="1"/>
</dbReference>
<evidence type="ECO:0000256" key="4">
    <source>
        <dbReference type="ARBA" id="ARBA00017099"/>
    </source>
</evidence>
<comment type="cofactor">
    <cofactor evidence="6">
        <name>Mg(2+)</name>
        <dbReference type="ChEBI" id="CHEBI:18420"/>
    </cofactor>
    <text evidence="6">Binds 1 Mg(2+) ion per monomer.</text>
</comment>
<evidence type="ECO:0000256" key="6">
    <source>
        <dbReference type="RuleBase" id="RU364082"/>
    </source>
</evidence>
<dbReference type="EC" id="1.1.1.133" evidence="3 6"/>
<dbReference type="PANTHER" id="PTHR10491">
    <property type="entry name" value="DTDP-4-DEHYDRORHAMNOSE REDUCTASE"/>
    <property type="match status" value="1"/>
</dbReference>
<organism evidence="8 9">
    <name type="scientific">Novosphingobium jiangmenense</name>
    <dbReference type="NCBI Taxonomy" id="2791981"/>
    <lineage>
        <taxon>Bacteria</taxon>
        <taxon>Pseudomonadati</taxon>
        <taxon>Pseudomonadota</taxon>
        <taxon>Alphaproteobacteria</taxon>
        <taxon>Sphingomonadales</taxon>
        <taxon>Sphingomonadaceae</taxon>
        <taxon>Novosphingobium</taxon>
    </lineage>
</organism>
<evidence type="ECO:0000256" key="3">
    <source>
        <dbReference type="ARBA" id="ARBA00012929"/>
    </source>
</evidence>
<keyword evidence="6 8" id="KW-0560">Oxidoreductase</keyword>
<evidence type="ECO:0000256" key="5">
    <source>
        <dbReference type="ARBA" id="ARBA00048200"/>
    </source>
</evidence>
<evidence type="ECO:0000259" key="7">
    <source>
        <dbReference type="Pfam" id="PF04321"/>
    </source>
</evidence>
<protein>
    <recommendedName>
        <fullName evidence="4 6">dTDP-4-dehydrorhamnose reductase</fullName>
        <ecNumber evidence="3 6">1.1.1.133</ecNumber>
    </recommendedName>
</protein>
<comment type="function">
    <text evidence="6">Catalyzes the reduction of dTDP-6-deoxy-L-lyxo-4-hexulose to yield dTDP-L-rhamnose.</text>
</comment>
<keyword evidence="6" id="KW-0521">NADP</keyword>
<comment type="pathway">
    <text evidence="1 6">Carbohydrate biosynthesis; dTDP-L-rhamnose biosynthesis.</text>
</comment>
<comment type="caution">
    <text evidence="8">The sequence shown here is derived from an EMBL/GenBank/DDBJ whole genome shotgun (WGS) entry which is preliminary data.</text>
</comment>